<protein>
    <recommendedName>
        <fullName evidence="3">Lipocalin-like domain-containing protein</fullName>
    </recommendedName>
</protein>
<dbReference type="Pfam" id="PF24689">
    <property type="entry name" value="TriTu"/>
    <property type="match status" value="1"/>
</dbReference>
<dbReference type="InterPro" id="IPR057062">
    <property type="entry name" value="TriTu"/>
</dbReference>
<reference evidence="1" key="1">
    <citation type="submission" date="2021-11" db="EMBL/GenBank/DDBJ databases">
        <authorList>
            <person name="Rodrigo-Torres L."/>
            <person name="Arahal R. D."/>
            <person name="Lucena T."/>
        </authorList>
    </citation>
    <scope>NUCLEOTIDE SEQUENCE</scope>
    <source>
        <strain evidence="1">CECT 7928</strain>
    </source>
</reference>
<organism evidence="1 2">
    <name type="scientific">Vibrio marisflavi CECT 7928</name>
    <dbReference type="NCBI Taxonomy" id="634439"/>
    <lineage>
        <taxon>Bacteria</taxon>
        <taxon>Pseudomonadati</taxon>
        <taxon>Pseudomonadota</taxon>
        <taxon>Gammaproteobacteria</taxon>
        <taxon>Vibrionales</taxon>
        <taxon>Vibrionaceae</taxon>
        <taxon>Vibrio</taxon>
    </lineage>
</organism>
<keyword evidence="2" id="KW-1185">Reference proteome</keyword>
<comment type="caution">
    <text evidence="1">The sequence shown here is derived from an EMBL/GenBank/DDBJ whole genome shotgun (WGS) entry which is preliminary data.</text>
</comment>
<sequence length="100" mass="11390">MNEYLEYLGKWKSSKSAILSIEGYEASVTGTLGHEKKARFIDLDTDKVISRATLWESGELELEALDIDTEKRVIQKSTVVQSVSELDDELNWWMSEVTTC</sequence>
<dbReference type="EMBL" id="CAKLDM010000002">
    <property type="protein sequence ID" value="CAH0540923.1"/>
    <property type="molecule type" value="Genomic_DNA"/>
</dbReference>
<dbReference type="Proteomes" id="UP000838748">
    <property type="component" value="Unassembled WGS sequence"/>
</dbReference>
<proteinExistence type="predicted"/>
<evidence type="ECO:0000313" key="2">
    <source>
        <dbReference type="Proteomes" id="UP000838748"/>
    </source>
</evidence>
<evidence type="ECO:0000313" key="1">
    <source>
        <dbReference type="EMBL" id="CAH0540923.1"/>
    </source>
</evidence>
<dbReference type="RefSeq" id="WP_237362721.1">
    <property type="nucleotide sequence ID" value="NZ_CAKLDM010000002.1"/>
</dbReference>
<accession>A0ABM9A6H0</accession>
<evidence type="ECO:0008006" key="3">
    <source>
        <dbReference type="Google" id="ProtNLM"/>
    </source>
</evidence>
<name>A0ABM9A6H0_9VIBR</name>
<gene>
    <name evidence="1" type="ORF">VMF7928_03236</name>
</gene>